<dbReference type="AlphaFoldDB" id="A0A6J7MV30"/>
<gene>
    <name evidence="1" type="ORF">UFOPK3957_00657</name>
</gene>
<sequence length="126" mass="13310">MIRALPLVSVRKKEGNGGALPPLLLTRRDELVDDRLGSVGEVAELGLPHDEGIRPGDRVAVLEAHRGELAEERVVDVELGVAAIALLERLVLPPGLLVDDDHVTVAEGSAPGILAGEAHDLALEEE</sequence>
<organism evidence="1">
    <name type="scientific">freshwater metagenome</name>
    <dbReference type="NCBI Taxonomy" id="449393"/>
    <lineage>
        <taxon>unclassified sequences</taxon>
        <taxon>metagenomes</taxon>
        <taxon>ecological metagenomes</taxon>
    </lineage>
</organism>
<name>A0A6J7MV30_9ZZZZ</name>
<evidence type="ECO:0000313" key="1">
    <source>
        <dbReference type="EMBL" id="CAB4984776.1"/>
    </source>
</evidence>
<reference evidence="1" key="1">
    <citation type="submission" date="2020-05" db="EMBL/GenBank/DDBJ databases">
        <authorList>
            <person name="Chiriac C."/>
            <person name="Salcher M."/>
            <person name="Ghai R."/>
            <person name="Kavagutti S V."/>
        </authorList>
    </citation>
    <scope>NUCLEOTIDE SEQUENCE</scope>
</reference>
<dbReference type="EMBL" id="CAFBOM010000089">
    <property type="protein sequence ID" value="CAB4984776.1"/>
    <property type="molecule type" value="Genomic_DNA"/>
</dbReference>
<proteinExistence type="predicted"/>
<accession>A0A6J7MV30</accession>
<protein>
    <submittedName>
        <fullName evidence="1">Unannotated protein</fullName>
    </submittedName>
</protein>